<dbReference type="EMBL" id="CADCTV010000283">
    <property type="protein sequence ID" value="CAA9313687.1"/>
    <property type="molecule type" value="Genomic_DNA"/>
</dbReference>
<dbReference type="GO" id="GO:0006508">
    <property type="term" value="P:proteolysis"/>
    <property type="evidence" value="ECO:0007669"/>
    <property type="project" value="UniProtKB-KW"/>
</dbReference>
<dbReference type="FunFam" id="3.40.50.200:FF:000014">
    <property type="entry name" value="Proteinase K"/>
    <property type="match status" value="1"/>
</dbReference>
<dbReference type="Gene3D" id="3.30.70.80">
    <property type="entry name" value="Peptidase S8 propeptide/proteinase inhibitor I9"/>
    <property type="match status" value="1"/>
</dbReference>
<reference evidence="10" key="1">
    <citation type="submission" date="2020-02" db="EMBL/GenBank/DDBJ databases">
        <authorList>
            <person name="Meier V. D."/>
        </authorList>
    </citation>
    <scope>NUCLEOTIDE SEQUENCE</scope>
    <source>
        <strain evidence="10">AVDCRST_MAG89</strain>
    </source>
</reference>
<dbReference type="InterPro" id="IPR034193">
    <property type="entry name" value="PCSK9_ProteinaseK-like"/>
</dbReference>
<evidence type="ECO:0000256" key="6">
    <source>
        <dbReference type="RuleBase" id="RU003355"/>
    </source>
</evidence>
<name>A0A6J4KRU3_9BACT</name>
<dbReference type="GO" id="GO:0005615">
    <property type="term" value="C:extracellular space"/>
    <property type="evidence" value="ECO:0007669"/>
    <property type="project" value="TreeGrafter"/>
</dbReference>
<dbReference type="PROSITE" id="PS51892">
    <property type="entry name" value="SUBTILASE"/>
    <property type="match status" value="1"/>
</dbReference>
<feature type="domain" description="Peptidase S8/S53" evidence="8">
    <location>
        <begin position="140"/>
        <end position="368"/>
    </location>
</feature>
<comment type="similarity">
    <text evidence="1 5 6">Belongs to the peptidase S8 family.</text>
</comment>
<sequence>MNRILALLPLLALAACADTASAPTAADPSAPLLSASASGKYIVVVGEGADPRSVAAVAGVSPRYVYTAALNGFAAVLNAGQLNALQHNPNVEYVEADAPARLMVTQTGATWGIDRIDQRDTPLNSSYTYTSTGAGVNAYILDTGIRLTHAELVGRANYIPNGANGDFVKDGHGSANDCHSHGTHVAGTIGGTTYGVAKGVTLWAGRVVNCSGGGDASMVIAGMDWIAANGLKPGVVNMSLGYGNVTSIRDAAERLVAAGFFVAVAAGNGNLGGIPLDACGESPANAPSVMTVGSTASSDYESSFSNYGTCVDILAPGSSVLSTMHTSDTATGTKSGTSMATPHVAGVGALYLALNPTATPAGVTSALKGNGTSGTIVLHSRSKKGGTPNLMLFTNY</sequence>
<gene>
    <name evidence="10" type="ORF">AVDCRST_MAG89-1288</name>
</gene>
<evidence type="ECO:0000256" key="4">
    <source>
        <dbReference type="ARBA" id="ARBA00022825"/>
    </source>
</evidence>
<dbReference type="InterPro" id="IPR050131">
    <property type="entry name" value="Peptidase_S8_subtilisin-like"/>
</dbReference>
<keyword evidence="3 5" id="KW-0378">Hydrolase</keyword>
<dbReference type="PRINTS" id="PR00723">
    <property type="entry name" value="SUBTILISIN"/>
</dbReference>
<dbReference type="InterPro" id="IPR010259">
    <property type="entry name" value="S8pro/Inhibitor_I9"/>
</dbReference>
<dbReference type="InterPro" id="IPR022398">
    <property type="entry name" value="Peptidase_S8_His-AS"/>
</dbReference>
<dbReference type="InterPro" id="IPR037045">
    <property type="entry name" value="S8pro/Inhibitor_I9_sf"/>
</dbReference>
<feature type="signal peptide" evidence="7">
    <location>
        <begin position="1"/>
        <end position="22"/>
    </location>
</feature>
<dbReference type="EC" id="3.4.21.-" evidence="10"/>
<dbReference type="GO" id="GO:0004252">
    <property type="term" value="F:serine-type endopeptidase activity"/>
    <property type="evidence" value="ECO:0007669"/>
    <property type="project" value="UniProtKB-UniRule"/>
</dbReference>
<keyword evidence="7" id="KW-0732">Signal</keyword>
<dbReference type="InterPro" id="IPR023827">
    <property type="entry name" value="Peptidase_S8_Asp-AS"/>
</dbReference>
<dbReference type="PROSITE" id="PS51257">
    <property type="entry name" value="PROKAR_LIPOPROTEIN"/>
    <property type="match status" value="1"/>
</dbReference>
<dbReference type="PANTHER" id="PTHR43806">
    <property type="entry name" value="PEPTIDASE S8"/>
    <property type="match status" value="1"/>
</dbReference>
<organism evidence="10">
    <name type="scientific">uncultured Gemmatimonadota bacterium</name>
    <dbReference type="NCBI Taxonomy" id="203437"/>
    <lineage>
        <taxon>Bacteria</taxon>
        <taxon>Pseudomonadati</taxon>
        <taxon>Gemmatimonadota</taxon>
        <taxon>environmental samples</taxon>
    </lineage>
</organism>
<feature type="domain" description="Inhibitor I9" evidence="9">
    <location>
        <begin position="59"/>
        <end position="102"/>
    </location>
</feature>
<feature type="active site" description="Charge relay system" evidence="5">
    <location>
        <position position="142"/>
    </location>
</feature>
<dbReference type="InterPro" id="IPR000209">
    <property type="entry name" value="Peptidase_S8/S53_dom"/>
</dbReference>
<dbReference type="SUPFAM" id="SSF52743">
    <property type="entry name" value="Subtilisin-like"/>
    <property type="match status" value="1"/>
</dbReference>
<accession>A0A6J4KRU3</accession>
<evidence type="ECO:0000256" key="1">
    <source>
        <dbReference type="ARBA" id="ARBA00011073"/>
    </source>
</evidence>
<feature type="active site" description="Charge relay system" evidence="5">
    <location>
        <position position="181"/>
    </location>
</feature>
<dbReference type="AlphaFoldDB" id="A0A6J4KRU3"/>
<evidence type="ECO:0000256" key="5">
    <source>
        <dbReference type="PROSITE-ProRule" id="PRU01240"/>
    </source>
</evidence>
<dbReference type="Pfam" id="PF00082">
    <property type="entry name" value="Peptidase_S8"/>
    <property type="match status" value="1"/>
</dbReference>
<proteinExistence type="inferred from homology"/>
<keyword evidence="4 5" id="KW-0720">Serine protease</keyword>
<evidence type="ECO:0000259" key="8">
    <source>
        <dbReference type="Pfam" id="PF00082"/>
    </source>
</evidence>
<feature type="active site" description="Charge relay system" evidence="5">
    <location>
        <position position="338"/>
    </location>
</feature>
<evidence type="ECO:0000256" key="3">
    <source>
        <dbReference type="ARBA" id="ARBA00022801"/>
    </source>
</evidence>
<protein>
    <submittedName>
        <fullName evidence="10">Alkaline serine exoprotease A</fullName>
        <ecNumber evidence="10">3.4.21.-</ecNumber>
    </submittedName>
</protein>
<keyword evidence="2 5" id="KW-0645">Protease</keyword>
<dbReference type="CDD" id="cd04077">
    <property type="entry name" value="Peptidases_S8_PCSK9_ProteinaseK_like"/>
    <property type="match status" value="1"/>
</dbReference>
<dbReference type="InterPro" id="IPR036852">
    <property type="entry name" value="Peptidase_S8/S53_dom_sf"/>
</dbReference>
<evidence type="ECO:0000256" key="7">
    <source>
        <dbReference type="SAM" id="SignalP"/>
    </source>
</evidence>
<evidence type="ECO:0000256" key="2">
    <source>
        <dbReference type="ARBA" id="ARBA00022670"/>
    </source>
</evidence>
<dbReference type="Pfam" id="PF05922">
    <property type="entry name" value="Inhibitor_I9"/>
    <property type="match status" value="1"/>
</dbReference>
<dbReference type="PROSITE" id="PS00138">
    <property type="entry name" value="SUBTILASE_SER"/>
    <property type="match status" value="1"/>
</dbReference>
<dbReference type="PROSITE" id="PS00137">
    <property type="entry name" value="SUBTILASE_HIS"/>
    <property type="match status" value="1"/>
</dbReference>
<evidence type="ECO:0000313" key="10">
    <source>
        <dbReference type="EMBL" id="CAA9313687.1"/>
    </source>
</evidence>
<dbReference type="InterPro" id="IPR015500">
    <property type="entry name" value="Peptidase_S8_subtilisin-rel"/>
</dbReference>
<feature type="chain" id="PRO_5026897694" evidence="7">
    <location>
        <begin position="23"/>
        <end position="396"/>
    </location>
</feature>
<dbReference type="Gene3D" id="3.40.50.200">
    <property type="entry name" value="Peptidase S8/S53 domain"/>
    <property type="match status" value="1"/>
</dbReference>
<dbReference type="PROSITE" id="PS00136">
    <property type="entry name" value="SUBTILASE_ASP"/>
    <property type="match status" value="1"/>
</dbReference>
<dbReference type="PANTHER" id="PTHR43806:SF11">
    <property type="entry name" value="CEREVISIN-RELATED"/>
    <property type="match status" value="1"/>
</dbReference>
<dbReference type="SUPFAM" id="SSF54897">
    <property type="entry name" value="Protease propeptides/inhibitors"/>
    <property type="match status" value="1"/>
</dbReference>
<dbReference type="InterPro" id="IPR023828">
    <property type="entry name" value="Peptidase_S8_Ser-AS"/>
</dbReference>
<evidence type="ECO:0000259" key="9">
    <source>
        <dbReference type="Pfam" id="PF05922"/>
    </source>
</evidence>